<evidence type="ECO:0000313" key="3">
    <source>
        <dbReference type="Proteomes" id="UP000244924"/>
    </source>
</evidence>
<keyword evidence="3" id="KW-1185">Reference proteome</keyword>
<dbReference type="Pfam" id="PF01890">
    <property type="entry name" value="CbiG_C"/>
    <property type="match status" value="1"/>
</dbReference>
<dbReference type="EMBL" id="OMOQ01000002">
    <property type="protein sequence ID" value="SPH23785.1"/>
    <property type="molecule type" value="Genomic_DNA"/>
</dbReference>
<dbReference type="InterPro" id="IPR036518">
    <property type="entry name" value="CobE/GbiG_C_sf"/>
</dbReference>
<evidence type="ECO:0000313" key="2">
    <source>
        <dbReference type="EMBL" id="SPH23785.1"/>
    </source>
</evidence>
<dbReference type="Gene3D" id="3.30.420.180">
    <property type="entry name" value="CobE/GbiG C-terminal domain"/>
    <property type="match status" value="1"/>
</dbReference>
<sequence>MERGKVRVAGLGFRSAATVASLRDAFDRAGGRADLLATVAGKAEAPAIGKLAAELGLLVRAVGREELAQEVTLSHSARVAERFGTGSLAEAAALAAAGPGARLLGPRVVSGDGLATAVIAERTDE</sequence>
<dbReference type="AlphaFoldDB" id="A0A2R8BK83"/>
<dbReference type="Proteomes" id="UP000244924">
    <property type="component" value="Unassembled WGS sequence"/>
</dbReference>
<protein>
    <recommendedName>
        <fullName evidence="1">CobE/GbiG C-terminal domain-containing protein</fullName>
    </recommendedName>
</protein>
<dbReference type="SUPFAM" id="SSF159664">
    <property type="entry name" value="CobE/GbiG C-terminal domain-like"/>
    <property type="match status" value="1"/>
</dbReference>
<reference evidence="2 3" key="1">
    <citation type="submission" date="2018-03" db="EMBL/GenBank/DDBJ databases">
        <authorList>
            <person name="Keele B.F."/>
        </authorList>
    </citation>
    <scope>NUCLEOTIDE SEQUENCE [LARGE SCALE GENOMIC DNA]</scope>
    <source>
        <strain evidence="2 3">CECT 8626</strain>
    </source>
</reference>
<accession>A0A2R8BK83</accession>
<proteinExistence type="predicted"/>
<dbReference type="InterPro" id="IPR002750">
    <property type="entry name" value="CobE/GbiG_C"/>
</dbReference>
<gene>
    <name evidence="2" type="ORF">DEA8626_02855</name>
</gene>
<dbReference type="GO" id="GO:0009236">
    <property type="term" value="P:cobalamin biosynthetic process"/>
    <property type="evidence" value="ECO:0007669"/>
    <property type="project" value="InterPro"/>
</dbReference>
<organism evidence="2 3">
    <name type="scientific">Albidovulum aquaemixtae</name>
    <dbReference type="NCBI Taxonomy" id="1542388"/>
    <lineage>
        <taxon>Bacteria</taxon>
        <taxon>Pseudomonadati</taxon>
        <taxon>Pseudomonadota</taxon>
        <taxon>Alphaproteobacteria</taxon>
        <taxon>Rhodobacterales</taxon>
        <taxon>Paracoccaceae</taxon>
        <taxon>Albidovulum</taxon>
    </lineage>
</organism>
<feature type="domain" description="CobE/GbiG C-terminal" evidence="1">
    <location>
        <begin position="8"/>
        <end position="117"/>
    </location>
</feature>
<evidence type="ECO:0000259" key="1">
    <source>
        <dbReference type="Pfam" id="PF01890"/>
    </source>
</evidence>
<name>A0A2R8BK83_9RHOB</name>